<protein>
    <submittedName>
        <fullName evidence="7">15739_t:CDS:1</fullName>
    </submittedName>
</protein>
<dbReference type="Gene3D" id="1.20.120.550">
    <property type="entry name" value="Membrane associated eicosanoid/glutathione metabolism-like domain"/>
    <property type="match status" value="1"/>
</dbReference>
<dbReference type="InterPro" id="IPR023352">
    <property type="entry name" value="MAPEG-like_dom_sf"/>
</dbReference>
<dbReference type="PANTHER" id="PTHR35371:SF1">
    <property type="entry name" value="BLR7753 PROTEIN"/>
    <property type="match status" value="1"/>
</dbReference>
<dbReference type="InterPro" id="IPR001129">
    <property type="entry name" value="Membr-assoc_MAPEG"/>
</dbReference>
<organism evidence="7 8">
    <name type="scientific">Gigaspora margarita</name>
    <dbReference type="NCBI Taxonomy" id="4874"/>
    <lineage>
        <taxon>Eukaryota</taxon>
        <taxon>Fungi</taxon>
        <taxon>Fungi incertae sedis</taxon>
        <taxon>Mucoromycota</taxon>
        <taxon>Glomeromycotina</taxon>
        <taxon>Glomeromycetes</taxon>
        <taxon>Diversisporales</taxon>
        <taxon>Gigasporaceae</taxon>
        <taxon>Gigaspora</taxon>
    </lineage>
</organism>
<comment type="subcellular location">
    <subcellularLocation>
        <location evidence="1">Membrane</location>
    </subcellularLocation>
</comment>
<dbReference type="EMBL" id="CAJVQB010054074">
    <property type="protein sequence ID" value="CAG8836645.1"/>
    <property type="molecule type" value="Genomic_DNA"/>
</dbReference>
<feature type="non-terminal residue" evidence="7">
    <location>
        <position position="1"/>
    </location>
</feature>
<feature type="transmembrane region" description="Helical" evidence="6">
    <location>
        <begin position="123"/>
        <end position="144"/>
    </location>
</feature>
<keyword evidence="2 6" id="KW-0812">Transmembrane</keyword>
<gene>
    <name evidence="7" type="ORF">GMARGA_LOCUS33136</name>
</gene>
<evidence type="ECO:0000313" key="7">
    <source>
        <dbReference type="EMBL" id="CAG8836645.1"/>
    </source>
</evidence>
<dbReference type="Pfam" id="PF01124">
    <property type="entry name" value="MAPEG"/>
    <property type="match status" value="1"/>
</dbReference>
<evidence type="ECO:0000256" key="3">
    <source>
        <dbReference type="ARBA" id="ARBA00022989"/>
    </source>
</evidence>
<evidence type="ECO:0000256" key="1">
    <source>
        <dbReference type="ARBA" id="ARBA00004370"/>
    </source>
</evidence>
<dbReference type="PANTHER" id="PTHR35371">
    <property type="entry name" value="INNER MEMBRANE PROTEIN"/>
    <property type="match status" value="1"/>
</dbReference>
<dbReference type="SUPFAM" id="SSF161084">
    <property type="entry name" value="MAPEG domain-like"/>
    <property type="match status" value="1"/>
</dbReference>
<feature type="non-terminal residue" evidence="7">
    <location>
        <position position="319"/>
    </location>
</feature>
<feature type="transmembrane region" description="Helical" evidence="6">
    <location>
        <begin position="273"/>
        <end position="292"/>
    </location>
</feature>
<evidence type="ECO:0000256" key="6">
    <source>
        <dbReference type="SAM" id="Phobius"/>
    </source>
</evidence>
<evidence type="ECO:0000256" key="5">
    <source>
        <dbReference type="SAM" id="MobiDB-lite"/>
    </source>
</evidence>
<evidence type="ECO:0000256" key="2">
    <source>
        <dbReference type="ARBA" id="ARBA00022692"/>
    </source>
</evidence>
<keyword evidence="4 6" id="KW-0472">Membrane</keyword>
<evidence type="ECO:0000256" key="4">
    <source>
        <dbReference type="ARBA" id="ARBA00023136"/>
    </source>
</evidence>
<reference evidence="7 8" key="1">
    <citation type="submission" date="2021-06" db="EMBL/GenBank/DDBJ databases">
        <authorList>
            <person name="Kallberg Y."/>
            <person name="Tangrot J."/>
            <person name="Rosling A."/>
        </authorList>
    </citation>
    <scope>NUCLEOTIDE SEQUENCE [LARGE SCALE GENOMIC DNA]</scope>
    <source>
        <strain evidence="7 8">120-4 pot B 10/14</strain>
    </source>
</reference>
<evidence type="ECO:0000313" key="8">
    <source>
        <dbReference type="Proteomes" id="UP000789901"/>
    </source>
</evidence>
<proteinExistence type="predicted"/>
<accession>A0ABN7WNX6</accession>
<feature type="region of interest" description="Disordered" evidence="5">
    <location>
        <begin position="1"/>
        <end position="32"/>
    </location>
</feature>
<dbReference type="Proteomes" id="UP000789901">
    <property type="component" value="Unassembled WGS sequence"/>
</dbReference>
<comment type="caution">
    <text evidence="7">The sequence shown here is derived from an EMBL/GenBank/DDBJ whole genome shotgun (WGS) entry which is preliminary data.</text>
</comment>
<sequence>EEEQDQSYITAPKNEKPTLKESKNKIKDKKQRQRIMRILKEGARPELYNSAKEQSQCLKRHHQCRMRYKANVEYESQRRMQKCRIRKPTRDVKPTLIKPKEDKVKAKHQKEEFNMTRFTTESLALALVILSPICFLATATLQQLSIIDDFLLPFLQNYFKIKDIPFVMIGVVFVWTYVITAFISVIAQSVGLKNGYDNSEPRLYKGLLRGALARMVAAHQVALENAPAFFAAVIVASANKVPLKYRTSFSIMYTFLRMIHTPLYVLDFDIARAIVHIMALSCTAWLFAFALLPGFEKNYSSIIEVVTILRSVSDDSTWT</sequence>
<feature type="transmembrane region" description="Helical" evidence="6">
    <location>
        <begin position="164"/>
        <end position="190"/>
    </location>
</feature>
<name>A0ABN7WNX6_GIGMA</name>
<keyword evidence="3 6" id="KW-1133">Transmembrane helix</keyword>
<keyword evidence="8" id="KW-1185">Reference proteome</keyword>
<feature type="compositionally biased region" description="Basic and acidic residues" evidence="5">
    <location>
        <begin position="13"/>
        <end position="25"/>
    </location>
</feature>